<dbReference type="PANTHER" id="PTHR37984:SF5">
    <property type="entry name" value="PROTEIN NYNRIN-LIKE"/>
    <property type="match status" value="1"/>
</dbReference>
<dbReference type="EMBL" id="JBFOLK010000012">
    <property type="protein sequence ID" value="KAL2471515.1"/>
    <property type="molecule type" value="Genomic_DNA"/>
</dbReference>
<sequence>MDLASMTGRNDRNRDPPRLMGPRKLPSSRNKNDNRSSLCRRAYHELIMKLRKGSKRGAPGELASPWALTKKHRKSRSLRRTSAFDQMDVDHELTAISELLFGFMEDSLIPRGKITFVVDFGEPPCHLRKFIIFLIVDTCSAYHRVLGRPALKDLQAVTSIQHLAMTFPMPEGSPRFTEIRCSDSLASQAEELEVFPVNPTEPTHELKMEGKLEGKIKEELKRFLWENTDIFARKHSDMVGIDPSVAYHALKVDLIVCPKIQKRRHLSIERYGTLKEEVDCWPTGTSEKPFTPSGYPTRCWLQLDPDVCRRRGSHFVHHGPRAILLQDDALWLEERMSHISETGESHVRRNMEVYVDDMLVKSLNAKDHIGHLRGMFEVLRKYHMKLNPLKYTFGVASRKFLGYMVNQRGIEANLEKIQALIEIRSPSSSKEVQSLMKRLVALNRFISKATDRCQPFFQTIREEKKFEWMEE</sequence>
<comment type="caution">
    <text evidence="3">The sequence shown here is derived from an EMBL/GenBank/DDBJ whole genome shotgun (WGS) entry which is preliminary data.</text>
</comment>
<proteinExistence type="predicted"/>
<accession>A0ABD1Q5P7</accession>
<dbReference type="InterPro" id="IPR000477">
    <property type="entry name" value="RT_dom"/>
</dbReference>
<dbReference type="Proteomes" id="UP001604336">
    <property type="component" value="Unassembled WGS sequence"/>
</dbReference>
<evidence type="ECO:0000313" key="3">
    <source>
        <dbReference type="EMBL" id="KAL2471515.1"/>
    </source>
</evidence>
<evidence type="ECO:0000259" key="2">
    <source>
        <dbReference type="Pfam" id="PF00078"/>
    </source>
</evidence>
<name>A0ABD1Q5P7_9LAMI</name>
<evidence type="ECO:0000256" key="1">
    <source>
        <dbReference type="SAM" id="MobiDB-lite"/>
    </source>
</evidence>
<dbReference type="InterPro" id="IPR050951">
    <property type="entry name" value="Retrovirus_Pol_polyprotein"/>
</dbReference>
<protein>
    <submittedName>
        <fullName evidence="3">Ribonuclease H</fullName>
    </submittedName>
</protein>
<reference evidence="4" key="1">
    <citation type="submission" date="2024-07" db="EMBL/GenBank/DDBJ databases">
        <title>Two chromosome-level genome assemblies of Korean endemic species Abeliophyllum distichum and Forsythia ovata (Oleaceae).</title>
        <authorList>
            <person name="Jang H."/>
        </authorList>
    </citation>
    <scope>NUCLEOTIDE SEQUENCE [LARGE SCALE GENOMIC DNA]</scope>
</reference>
<feature type="domain" description="Reverse transcriptase" evidence="2">
    <location>
        <begin position="344"/>
        <end position="404"/>
    </location>
</feature>
<dbReference type="InterPro" id="IPR043502">
    <property type="entry name" value="DNA/RNA_pol_sf"/>
</dbReference>
<dbReference type="AlphaFoldDB" id="A0ABD1Q5P7"/>
<evidence type="ECO:0000313" key="4">
    <source>
        <dbReference type="Proteomes" id="UP001604336"/>
    </source>
</evidence>
<dbReference type="Pfam" id="PF00078">
    <property type="entry name" value="RVT_1"/>
    <property type="match status" value="1"/>
</dbReference>
<gene>
    <name evidence="3" type="ORF">Adt_39651</name>
</gene>
<organism evidence="3 4">
    <name type="scientific">Abeliophyllum distichum</name>
    <dbReference type="NCBI Taxonomy" id="126358"/>
    <lineage>
        <taxon>Eukaryota</taxon>
        <taxon>Viridiplantae</taxon>
        <taxon>Streptophyta</taxon>
        <taxon>Embryophyta</taxon>
        <taxon>Tracheophyta</taxon>
        <taxon>Spermatophyta</taxon>
        <taxon>Magnoliopsida</taxon>
        <taxon>eudicotyledons</taxon>
        <taxon>Gunneridae</taxon>
        <taxon>Pentapetalae</taxon>
        <taxon>asterids</taxon>
        <taxon>lamiids</taxon>
        <taxon>Lamiales</taxon>
        <taxon>Oleaceae</taxon>
        <taxon>Forsythieae</taxon>
        <taxon>Abeliophyllum</taxon>
    </lineage>
</organism>
<dbReference type="SUPFAM" id="SSF56672">
    <property type="entry name" value="DNA/RNA polymerases"/>
    <property type="match status" value="1"/>
</dbReference>
<dbReference type="Gene3D" id="3.30.70.270">
    <property type="match status" value="2"/>
</dbReference>
<keyword evidence="4" id="KW-1185">Reference proteome</keyword>
<dbReference type="PANTHER" id="PTHR37984">
    <property type="entry name" value="PROTEIN CBG26694"/>
    <property type="match status" value="1"/>
</dbReference>
<feature type="region of interest" description="Disordered" evidence="1">
    <location>
        <begin position="1"/>
        <end position="35"/>
    </location>
</feature>
<dbReference type="InterPro" id="IPR043128">
    <property type="entry name" value="Rev_trsase/Diguanyl_cyclase"/>
</dbReference>